<dbReference type="PANTHER" id="PTHR45138:SF9">
    <property type="entry name" value="DIGUANYLATE CYCLASE DGCM-RELATED"/>
    <property type="match status" value="1"/>
</dbReference>
<dbReference type="EC" id="2.7.7.65" evidence="1"/>
<dbReference type="EMBL" id="JBEPSM010000001">
    <property type="protein sequence ID" value="MET4634404.1"/>
    <property type="molecule type" value="Genomic_DNA"/>
</dbReference>
<keyword evidence="6" id="KW-1185">Reference proteome</keyword>
<dbReference type="InterPro" id="IPR043128">
    <property type="entry name" value="Rev_trsase/Diguanyl_cyclase"/>
</dbReference>
<protein>
    <recommendedName>
        <fullName evidence="1">diguanylate cyclase</fullName>
        <ecNumber evidence="1">2.7.7.65</ecNumber>
    </recommendedName>
</protein>
<evidence type="ECO:0000256" key="2">
    <source>
        <dbReference type="ARBA" id="ARBA00034247"/>
    </source>
</evidence>
<dbReference type="Proteomes" id="UP001549321">
    <property type="component" value="Unassembled WGS sequence"/>
</dbReference>
<keyword evidence="3" id="KW-0472">Membrane</keyword>
<dbReference type="InterPro" id="IPR050469">
    <property type="entry name" value="Diguanylate_Cyclase"/>
</dbReference>
<dbReference type="NCBIfam" id="TIGR00254">
    <property type="entry name" value="GGDEF"/>
    <property type="match status" value="1"/>
</dbReference>
<feature type="transmembrane region" description="Helical" evidence="3">
    <location>
        <begin position="65"/>
        <end position="86"/>
    </location>
</feature>
<dbReference type="PANTHER" id="PTHR45138">
    <property type="entry name" value="REGULATORY COMPONENTS OF SENSORY TRANSDUCTION SYSTEM"/>
    <property type="match status" value="1"/>
</dbReference>
<feature type="domain" description="GGDEF" evidence="4">
    <location>
        <begin position="251"/>
        <end position="382"/>
    </location>
</feature>
<proteinExistence type="predicted"/>
<dbReference type="CDD" id="cd01949">
    <property type="entry name" value="GGDEF"/>
    <property type="match status" value="1"/>
</dbReference>
<dbReference type="PROSITE" id="PS50887">
    <property type="entry name" value="GGDEF"/>
    <property type="match status" value="1"/>
</dbReference>
<evidence type="ECO:0000313" key="5">
    <source>
        <dbReference type="EMBL" id="MET4634404.1"/>
    </source>
</evidence>
<comment type="catalytic activity">
    <reaction evidence="2">
        <text>2 GTP = 3',3'-c-di-GMP + 2 diphosphate</text>
        <dbReference type="Rhea" id="RHEA:24898"/>
        <dbReference type="ChEBI" id="CHEBI:33019"/>
        <dbReference type="ChEBI" id="CHEBI:37565"/>
        <dbReference type="ChEBI" id="CHEBI:58805"/>
        <dbReference type="EC" id="2.7.7.65"/>
    </reaction>
</comment>
<keyword evidence="3" id="KW-0812">Transmembrane</keyword>
<evidence type="ECO:0000256" key="1">
    <source>
        <dbReference type="ARBA" id="ARBA00012528"/>
    </source>
</evidence>
<sequence>MDGTVIRITLSLIVPSLILVFAIAFVCTWLVERKRPYLLLLAAGCGLFALGSTSQILYWPPDTGINALVSGTIYTCAVIAVSEGVLSRSGRRSKMLVNLALVLTISALLWYFFYVDRNLIARVYIQNFGYGLILLGAAIRLADLRKGRVADRILFWTLLLFAVHFFPRTLLTIGFSAPAGAKAFGNSVFWQALQLSMAVLGSSLAFAIIGAAISDLIDDLRRERDSDHLTRVLNRRGFEAAVEARRMRHGSRASLVVCDVDQFKAINDAHGHAVGDPVLERVATILRTSSEADDPVGRLGGEEFAIYLVGASGAEAYGCAERLREAIARTDFSDLGLSRPVTVSFGIATTADGPWGDLYKEADGWLYQAKNAGRNRTFPEPVQSLTDDSLPLPA</sequence>
<feature type="transmembrane region" description="Helical" evidence="3">
    <location>
        <begin position="38"/>
        <end position="59"/>
    </location>
</feature>
<feature type="transmembrane region" description="Helical" evidence="3">
    <location>
        <begin position="195"/>
        <end position="217"/>
    </location>
</feature>
<gene>
    <name evidence="5" type="ORF">ABIE08_002317</name>
</gene>
<accession>A0ABV2QZF3</accession>
<evidence type="ECO:0000259" key="4">
    <source>
        <dbReference type="PROSITE" id="PS50887"/>
    </source>
</evidence>
<dbReference type="Gene3D" id="3.30.70.270">
    <property type="match status" value="1"/>
</dbReference>
<reference evidence="5 6" key="1">
    <citation type="submission" date="2024-06" db="EMBL/GenBank/DDBJ databases">
        <title>Sorghum-associated microbial communities from plants grown in Nebraska, USA.</title>
        <authorList>
            <person name="Schachtman D."/>
        </authorList>
    </citation>
    <scope>NUCLEOTIDE SEQUENCE [LARGE SCALE GENOMIC DNA]</scope>
    <source>
        <strain evidence="5 6">3207</strain>
    </source>
</reference>
<name>A0ABV2QZF3_9HYPH</name>
<organism evidence="5 6">
    <name type="scientific">Kaistia defluvii</name>
    <dbReference type="NCBI Taxonomy" id="410841"/>
    <lineage>
        <taxon>Bacteria</taxon>
        <taxon>Pseudomonadati</taxon>
        <taxon>Pseudomonadota</taxon>
        <taxon>Alphaproteobacteria</taxon>
        <taxon>Hyphomicrobiales</taxon>
        <taxon>Kaistiaceae</taxon>
        <taxon>Kaistia</taxon>
    </lineage>
</organism>
<dbReference type="InterPro" id="IPR029787">
    <property type="entry name" value="Nucleotide_cyclase"/>
</dbReference>
<comment type="caution">
    <text evidence="5">The sequence shown here is derived from an EMBL/GenBank/DDBJ whole genome shotgun (WGS) entry which is preliminary data.</text>
</comment>
<feature type="transmembrane region" description="Helical" evidence="3">
    <location>
        <begin position="95"/>
        <end position="113"/>
    </location>
</feature>
<feature type="transmembrane region" description="Helical" evidence="3">
    <location>
        <begin position="12"/>
        <end position="31"/>
    </location>
</feature>
<evidence type="ECO:0000313" key="6">
    <source>
        <dbReference type="Proteomes" id="UP001549321"/>
    </source>
</evidence>
<keyword evidence="3" id="KW-1133">Transmembrane helix</keyword>
<dbReference type="SMART" id="SM00267">
    <property type="entry name" value="GGDEF"/>
    <property type="match status" value="1"/>
</dbReference>
<dbReference type="SUPFAM" id="SSF55073">
    <property type="entry name" value="Nucleotide cyclase"/>
    <property type="match status" value="1"/>
</dbReference>
<feature type="transmembrane region" description="Helical" evidence="3">
    <location>
        <begin position="119"/>
        <end position="141"/>
    </location>
</feature>
<feature type="transmembrane region" description="Helical" evidence="3">
    <location>
        <begin position="153"/>
        <end position="175"/>
    </location>
</feature>
<dbReference type="InterPro" id="IPR000160">
    <property type="entry name" value="GGDEF_dom"/>
</dbReference>
<evidence type="ECO:0000256" key="3">
    <source>
        <dbReference type="SAM" id="Phobius"/>
    </source>
</evidence>
<dbReference type="Pfam" id="PF00990">
    <property type="entry name" value="GGDEF"/>
    <property type="match status" value="1"/>
</dbReference>
<dbReference type="RefSeq" id="WP_354551102.1">
    <property type="nucleotide sequence ID" value="NZ_JBEPSM010000001.1"/>
</dbReference>